<keyword evidence="1 3" id="KW-0378">Hydrolase</keyword>
<dbReference type="SUPFAM" id="SSF53474">
    <property type="entry name" value="alpha/beta-Hydrolases"/>
    <property type="match status" value="1"/>
</dbReference>
<reference evidence="3 4" key="1">
    <citation type="submission" date="2018-09" db="EMBL/GenBank/DDBJ databases">
        <title>Genome sequencing of Nocardioides immobilis CCTCC AB 2017083 for comparison to Nocardioides silvaticus.</title>
        <authorList>
            <person name="Li C."/>
            <person name="Wang G."/>
        </authorList>
    </citation>
    <scope>NUCLEOTIDE SEQUENCE [LARGE SCALE GENOMIC DNA]</scope>
    <source>
        <strain evidence="3 4">CCTCC AB 2017083</strain>
    </source>
</reference>
<feature type="domain" description="AB hydrolase-1" evidence="2">
    <location>
        <begin position="41"/>
        <end position="146"/>
    </location>
</feature>
<dbReference type="InterPro" id="IPR029058">
    <property type="entry name" value="AB_hydrolase_fold"/>
</dbReference>
<accession>A0A417Y5M7</accession>
<sequence>MPTSTPDATETAVVSFHDILSDDGTHVRAWTNDPDGVIDGPTVVLCNGLGTNAYMWPALLDPDCGVRVVSWNHRGVGGSERPADKRHVEIEHFVEDGLSVMDHFGVDRAVLMGWSMGVNTMFELAVRHPERVAGLFAVAGVPGDTFRTMLAPLRLPHPIARLITVSACRLGKLTGWAVSPITTRLPIGPRAIALITHSGFMFPVADPELAAIGIEEFIKTPVQWYAHIALGTSKHARVSLSGIEVPARFIAPKYDLLAGARDMATAAARLKDADYIELRGSHFIQLEQPDLVHELLLEFLEKVGVTAA</sequence>
<dbReference type="RefSeq" id="WP_118923941.1">
    <property type="nucleotide sequence ID" value="NZ_QXGH01000011.1"/>
</dbReference>
<dbReference type="PRINTS" id="PR00412">
    <property type="entry name" value="EPOXHYDRLASE"/>
</dbReference>
<dbReference type="Pfam" id="PF00561">
    <property type="entry name" value="Abhydrolase_1"/>
    <property type="match status" value="1"/>
</dbReference>
<dbReference type="OrthoDB" id="5172953at2"/>
<protein>
    <submittedName>
        <fullName evidence="3">Alpha/beta hydrolase</fullName>
    </submittedName>
</protein>
<proteinExistence type="predicted"/>
<comment type="caution">
    <text evidence="3">The sequence shown here is derived from an EMBL/GenBank/DDBJ whole genome shotgun (WGS) entry which is preliminary data.</text>
</comment>
<evidence type="ECO:0000259" key="2">
    <source>
        <dbReference type="Pfam" id="PF00561"/>
    </source>
</evidence>
<keyword evidence="4" id="KW-1185">Reference proteome</keyword>
<evidence type="ECO:0000256" key="1">
    <source>
        <dbReference type="ARBA" id="ARBA00022801"/>
    </source>
</evidence>
<dbReference type="Proteomes" id="UP000283644">
    <property type="component" value="Unassembled WGS sequence"/>
</dbReference>
<dbReference type="InterPro" id="IPR000639">
    <property type="entry name" value="Epox_hydrolase-like"/>
</dbReference>
<name>A0A417Y5M7_9ACTN</name>
<evidence type="ECO:0000313" key="3">
    <source>
        <dbReference type="EMBL" id="RHW27980.1"/>
    </source>
</evidence>
<dbReference type="GO" id="GO:0016787">
    <property type="term" value="F:hydrolase activity"/>
    <property type="evidence" value="ECO:0007669"/>
    <property type="project" value="UniProtKB-KW"/>
</dbReference>
<gene>
    <name evidence="3" type="ORF">D0Z08_06785</name>
</gene>
<dbReference type="InterPro" id="IPR000073">
    <property type="entry name" value="AB_hydrolase_1"/>
</dbReference>
<evidence type="ECO:0000313" key="4">
    <source>
        <dbReference type="Proteomes" id="UP000283644"/>
    </source>
</evidence>
<dbReference type="EMBL" id="QXGH01000011">
    <property type="protein sequence ID" value="RHW27980.1"/>
    <property type="molecule type" value="Genomic_DNA"/>
</dbReference>
<dbReference type="Gene3D" id="3.40.50.1820">
    <property type="entry name" value="alpha/beta hydrolase"/>
    <property type="match status" value="1"/>
</dbReference>
<dbReference type="PANTHER" id="PTHR43329">
    <property type="entry name" value="EPOXIDE HYDROLASE"/>
    <property type="match status" value="1"/>
</dbReference>
<organism evidence="3 4">
    <name type="scientific">Nocardioides immobilis</name>
    <dbReference type="NCBI Taxonomy" id="2049295"/>
    <lineage>
        <taxon>Bacteria</taxon>
        <taxon>Bacillati</taxon>
        <taxon>Actinomycetota</taxon>
        <taxon>Actinomycetes</taxon>
        <taxon>Propionibacteriales</taxon>
        <taxon>Nocardioidaceae</taxon>
        <taxon>Nocardioides</taxon>
    </lineage>
</organism>
<dbReference type="AlphaFoldDB" id="A0A417Y5M7"/>